<dbReference type="Pfam" id="PF00384">
    <property type="entry name" value="Molybdopterin"/>
    <property type="match status" value="1"/>
</dbReference>
<keyword evidence="5" id="KW-0496">Mitochondrion</keyword>
<gene>
    <name evidence="5" type="primary">nad11b</name>
</gene>
<dbReference type="SUPFAM" id="SSF53706">
    <property type="entry name" value="Formate dehydrogenase/DMSO reductase, domains 1-3"/>
    <property type="match status" value="1"/>
</dbReference>
<evidence type="ECO:0000256" key="3">
    <source>
        <dbReference type="ARBA" id="ARBA00023014"/>
    </source>
</evidence>
<dbReference type="Pfam" id="PF22151">
    <property type="entry name" value="Fer4_NDSU1"/>
    <property type="match status" value="1"/>
</dbReference>
<name>A0A3G1PWA3_9STRA</name>
<evidence type="ECO:0000256" key="1">
    <source>
        <dbReference type="ARBA" id="ARBA00022723"/>
    </source>
</evidence>
<evidence type="ECO:0000259" key="4">
    <source>
        <dbReference type="PROSITE" id="PS51669"/>
    </source>
</evidence>
<keyword evidence="3" id="KW-0411">Iron-sulfur</keyword>
<dbReference type="EMBL" id="MF997419">
    <property type="protein sequence ID" value="AVR57477.1"/>
    <property type="molecule type" value="Genomic_DNA"/>
</dbReference>
<dbReference type="GO" id="GO:0016491">
    <property type="term" value="F:oxidoreductase activity"/>
    <property type="evidence" value="ECO:0007669"/>
    <property type="project" value="InterPro"/>
</dbReference>
<keyword evidence="1" id="KW-0479">Metal-binding</keyword>
<feature type="domain" description="4Fe-4S Mo/W bis-MGD-type" evidence="4">
    <location>
        <begin position="18"/>
        <end position="74"/>
    </location>
</feature>
<proteinExistence type="predicted"/>
<evidence type="ECO:0000313" key="5">
    <source>
        <dbReference type="EMBL" id="AVR57477.1"/>
    </source>
</evidence>
<reference evidence="5" key="1">
    <citation type="journal article" date="2018" name="Mitochondrial DNA A DNA Mapp Seq Anal">
        <title>Comparative analysis of the mitochondrial genomes of six newly sequenced diatoms reveals group II introns in the barcoding region of cox1.</title>
        <authorList>
            <person name="Pogoda C.S."/>
            <person name="Keepers K.G."/>
            <person name="Hamsher S.E."/>
            <person name="Stepanek J.G."/>
            <person name="Kane N.C."/>
            <person name="Kociolek J.P."/>
        </authorList>
    </citation>
    <scope>NUCLEOTIDE SEQUENCE</scope>
</reference>
<dbReference type="GO" id="GO:0051536">
    <property type="term" value="F:iron-sulfur cluster binding"/>
    <property type="evidence" value="ECO:0007669"/>
    <property type="project" value="UniProtKB-KW"/>
</dbReference>
<organism evidence="5">
    <name type="scientific">Entomoneis sp</name>
    <dbReference type="NCBI Taxonomy" id="186043"/>
    <lineage>
        <taxon>Eukaryota</taxon>
        <taxon>Sar</taxon>
        <taxon>Stramenopiles</taxon>
        <taxon>Ochrophyta</taxon>
        <taxon>Bacillariophyta</taxon>
        <taxon>Bacillariophyceae</taxon>
        <taxon>Bacillariophycidae</taxon>
        <taxon>Entomoneidaceae</taxon>
        <taxon>Entomoneis</taxon>
    </lineage>
</organism>
<dbReference type="GO" id="GO:0046872">
    <property type="term" value="F:metal ion binding"/>
    <property type="evidence" value="ECO:0007669"/>
    <property type="project" value="UniProtKB-KW"/>
</dbReference>
<geneLocation type="mitochondrion" evidence="5"/>
<sequence length="528" mass="62094">MGALTLKVFPFELRGWELEKFESIDITDSFGSDIKICTNNKKIIQIEAGYNNSKNYSWLHDKGRHFFDCFAKKSETNKDFLNLPKNLSKNIYLFDLCKLKYKITNYFTIIYENVTVNIFCLLLIYVEKFSFIKLKKAEKRKINNNIEANFSLKQDLTKLKDSNFCLIISSNLRFEGSSLNIALKQRVLKSNFKCFIIGSFLNLTYNLKFLGKTTTNVLKSITEGTHFICQDLKLSQNPIFILNSEFFKRNDNGSLRTIIFYLNQLNSRTKLNTLNLSIFETGIFYLKKPDFLNKNDFLQFGSLYYLNLTPKNNLNRLLKTNLLYLNYNKVARPVFKKVFVNQNINKEDFINEKLSKYIFILKFDQFLYVPVKILFETRNTFYTTQGLVKQTNPVIVDRKTDASWKILRILFNSLKKNIVFLDNKENFKLHLNFGKRSAKLNHLAKLTYKVCKDLNQKNNSTIDDNSSSFRINKNKLLRVKKIKFFNTKMKFWLNDFFTGGKDEFSKNSLTMIRCSGIKRLQSTNFAVY</sequence>
<evidence type="ECO:0000256" key="2">
    <source>
        <dbReference type="ARBA" id="ARBA00023004"/>
    </source>
</evidence>
<accession>A0A3G1PWA3</accession>
<dbReference type="PROSITE" id="PS51669">
    <property type="entry name" value="4FE4S_MOW_BIS_MGD"/>
    <property type="match status" value="1"/>
</dbReference>
<dbReference type="InterPro" id="IPR006656">
    <property type="entry name" value="Mopterin_OxRdtase"/>
</dbReference>
<dbReference type="AlphaFoldDB" id="A0A3G1PWA3"/>
<protein>
    <submittedName>
        <fullName evidence="5">NADH dehydrogenase subunit 11-b</fullName>
    </submittedName>
</protein>
<dbReference type="InterPro" id="IPR006963">
    <property type="entry name" value="Mopterin_OxRdtase_4Fe-4S_dom"/>
</dbReference>
<keyword evidence="2" id="KW-0408">Iron</keyword>